<protein>
    <recommendedName>
        <fullName evidence="3">UBC core domain-containing protein</fullName>
    </recommendedName>
</protein>
<sequence>MIAKNRIPAEYKKLIRDPIENVTFKMNEQNIYEWEFILNGPKDSPYEGGIYKGNIKYPTEYPCKPPEVTFTSKLFHPNVYSNGKICISILHEGTDVTGYENQLERWSPINNIAVVFKSILVLLNEPNIYSAANVDAATLWRDNKNMYNKKIKDDMK</sequence>
<dbReference type="SUPFAM" id="SSF54495">
    <property type="entry name" value="UBC-like"/>
    <property type="match status" value="1"/>
</dbReference>
<reference evidence="4" key="1">
    <citation type="journal article" date="2020" name="Nature">
        <title>Giant virus diversity and host interactions through global metagenomics.</title>
        <authorList>
            <person name="Schulz F."/>
            <person name="Roux S."/>
            <person name="Paez-Espino D."/>
            <person name="Jungbluth S."/>
            <person name="Walsh D.A."/>
            <person name="Denef V.J."/>
            <person name="McMahon K.D."/>
            <person name="Konstantinidis K.T."/>
            <person name="Eloe-Fadrosh E.A."/>
            <person name="Kyrpides N.C."/>
            <person name="Woyke T."/>
        </authorList>
    </citation>
    <scope>NUCLEOTIDE SEQUENCE</scope>
    <source>
        <strain evidence="4">GVMAG-M-3300023179-4</strain>
    </source>
</reference>
<evidence type="ECO:0000313" key="4">
    <source>
        <dbReference type="EMBL" id="QHT73682.1"/>
    </source>
</evidence>
<dbReference type="PANTHER" id="PTHR24067">
    <property type="entry name" value="UBIQUITIN-CONJUGATING ENZYME E2"/>
    <property type="match status" value="1"/>
</dbReference>
<evidence type="ECO:0000256" key="1">
    <source>
        <dbReference type="ARBA" id="ARBA00022679"/>
    </source>
</evidence>
<dbReference type="PROSITE" id="PS00183">
    <property type="entry name" value="UBC_1"/>
    <property type="match status" value="1"/>
</dbReference>
<dbReference type="Pfam" id="PF00179">
    <property type="entry name" value="UQ_con"/>
    <property type="match status" value="1"/>
</dbReference>
<dbReference type="InterPro" id="IPR016135">
    <property type="entry name" value="UBQ-conjugating_enzyme/RWD"/>
</dbReference>
<evidence type="ECO:0000259" key="3">
    <source>
        <dbReference type="PROSITE" id="PS50127"/>
    </source>
</evidence>
<feature type="domain" description="UBC core" evidence="3">
    <location>
        <begin position="2"/>
        <end position="156"/>
    </location>
</feature>
<keyword evidence="2" id="KW-0833">Ubl conjugation pathway</keyword>
<dbReference type="GO" id="GO:0016740">
    <property type="term" value="F:transferase activity"/>
    <property type="evidence" value="ECO:0007669"/>
    <property type="project" value="UniProtKB-KW"/>
</dbReference>
<evidence type="ECO:0000256" key="2">
    <source>
        <dbReference type="ARBA" id="ARBA00022786"/>
    </source>
</evidence>
<dbReference type="PROSITE" id="PS50127">
    <property type="entry name" value="UBC_2"/>
    <property type="match status" value="1"/>
</dbReference>
<accession>A0A6C0GZH3</accession>
<organism evidence="4">
    <name type="scientific">viral metagenome</name>
    <dbReference type="NCBI Taxonomy" id="1070528"/>
    <lineage>
        <taxon>unclassified sequences</taxon>
        <taxon>metagenomes</taxon>
        <taxon>organismal metagenomes</taxon>
    </lineage>
</organism>
<dbReference type="AlphaFoldDB" id="A0A6C0GZH3"/>
<dbReference type="Gene3D" id="3.10.110.10">
    <property type="entry name" value="Ubiquitin Conjugating Enzyme"/>
    <property type="match status" value="1"/>
</dbReference>
<dbReference type="InterPro" id="IPR023313">
    <property type="entry name" value="UBQ-conjugating_AS"/>
</dbReference>
<dbReference type="InterPro" id="IPR000608">
    <property type="entry name" value="UBC"/>
</dbReference>
<proteinExistence type="predicted"/>
<dbReference type="SMART" id="SM00212">
    <property type="entry name" value="UBCc"/>
    <property type="match status" value="1"/>
</dbReference>
<name>A0A6C0GZH3_9ZZZZ</name>
<dbReference type="EMBL" id="MN739831">
    <property type="protein sequence ID" value="QHT73682.1"/>
    <property type="molecule type" value="Genomic_DNA"/>
</dbReference>
<dbReference type="FunFam" id="3.10.110.10:FF:000051">
    <property type="entry name" value="ubiquitin-conjugating enzyme E2 R2-like"/>
    <property type="match status" value="1"/>
</dbReference>
<dbReference type="InterPro" id="IPR050113">
    <property type="entry name" value="Ub_conjugating_enzyme"/>
</dbReference>
<keyword evidence="1" id="KW-0808">Transferase</keyword>